<dbReference type="InterPro" id="IPR006260">
    <property type="entry name" value="TonB/TolA_C"/>
</dbReference>
<keyword evidence="7" id="KW-0653">Protein transport</keyword>
<proteinExistence type="inferred from homology"/>
<organism evidence="12 13">
    <name type="scientific">Hymenobacter canadensis</name>
    <dbReference type="NCBI Taxonomy" id="2999067"/>
    <lineage>
        <taxon>Bacteria</taxon>
        <taxon>Pseudomonadati</taxon>
        <taxon>Bacteroidota</taxon>
        <taxon>Cytophagia</taxon>
        <taxon>Cytophagales</taxon>
        <taxon>Hymenobacteraceae</taxon>
        <taxon>Hymenobacter</taxon>
    </lineage>
</organism>
<dbReference type="Gene3D" id="3.30.1150.10">
    <property type="match status" value="1"/>
</dbReference>
<keyword evidence="6" id="KW-0812">Transmembrane</keyword>
<dbReference type="InterPro" id="IPR037682">
    <property type="entry name" value="TonB_C"/>
</dbReference>
<evidence type="ECO:0000256" key="3">
    <source>
        <dbReference type="ARBA" id="ARBA00022448"/>
    </source>
</evidence>
<accession>A0ABY7LW08</accession>
<evidence type="ECO:0000256" key="10">
    <source>
        <dbReference type="SAM" id="SignalP"/>
    </source>
</evidence>
<dbReference type="InterPro" id="IPR051045">
    <property type="entry name" value="TonB-dependent_transducer"/>
</dbReference>
<reference evidence="12 13" key="1">
    <citation type="submission" date="2022-12" db="EMBL/GenBank/DDBJ databases">
        <title>Hymenobacter canadensis sp. nov. isolated from lake water of the Cambridge Bay, Canada.</title>
        <authorList>
            <person name="Kim W.H."/>
            <person name="Lee Y.M."/>
        </authorList>
    </citation>
    <scope>NUCLEOTIDE SEQUENCE [LARGE SCALE GENOMIC DNA]</scope>
    <source>
        <strain evidence="12 13">PAMC 29467</strain>
    </source>
</reference>
<dbReference type="SUPFAM" id="SSF82185">
    <property type="entry name" value="Histone H3 K4-specific methyltransferase SET7/9 N-terminal domain"/>
    <property type="match status" value="1"/>
</dbReference>
<keyword evidence="4" id="KW-1003">Cell membrane</keyword>
<evidence type="ECO:0000313" key="12">
    <source>
        <dbReference type="EMBL" id="WBA43103.1"/>
    </source>
</evidence>
<evidence type="ECO:0000313" key="13">
    <source>
        <dbReference type="Proteomes" id="UP001211005"/>
    </source>
</evidence>
<dbReference type="EMBL" id="CP114767">
    <property type="protein sequence ID" value="WBA43103.1"/>
    <property type="molecule type" value="Genomic_DNA"/>
</dbReference>
<evidence type="ECO:0000256" key="5">
    <source>
        <dbReference type="ARBA" id="ARBA00022519"/>
    </source>
</evidence>
<dbReference type="PANTHER" id="PTHR33446:SF2">
    <property type="entry name" value="PROTEIN TONB"/>
    <property type="match status" value="1"/>
</dbReference>
<evidence type="ECO:0000256" key="6">
    <source>
        <dbReference type="ARBA" id="ARBA00022692"/>
    </source>
</evidence>
<evidence type="ECO:0000256" key="8">
    <source>
        <dbReference type="ARBA" id="ARBA00022989"/>
    </source>
</evidence>
<evidence type="ECO:0000256" key="9">
    <source>
        <dbReference type="ARBA" id="ARBA00023136"/>
    </source>
</evidence>
<gene>
    <name evidence="12" type="ORF">O3303_05935</name>
</gene>
<evidence type="ECO:0000256" key="2">
    <source>
        <dbReference type="ARBA" id="ARBA00006555"/>
    </source>
</evidence>
<dbReference type="SUPFAM" id="SSF74653">
    <property type="entry name" value="TolA/TonB C-terminal domain"/>
    <property type="match status" value="1"/>
</dbReference>
<evidence type="ECO:0000256" key="7">
    <source>
        <dbReference type="ARBA" id="ARBA00022927"/>
    </source>
</evidence>
<dbReference type="Pfam" id="PF03544">
    <property type="entry name" value="TonB_C"/>
    <property type="match status" value="1"/>
</dbReference>
<dbReference type="PROSITE" id="PS52015">
    <property type="entry name" value="TONB_CTD"/>
    <property type="match status" value="1"/>
</dbReference>
<keyword evidence="13" id="KW-1185">Reference proteome</keyword>
<protein>
    <submittedName>
        <fullName evidence="12">Energy transducer TonB</fullName>
    </submittedName>
</protein>
<keyword evidence="8" id="KW-1133">Transmembrane helix</keyword>
<evidence type="ECO:0000259" key="11">
    <source>
        <dbReference type="PROSITE" id="PS52015"/>
    </source>
</evidence>
<dbReference type="Proteomes" id="UP001211005">
    <property type="component" value="Chromosome"/>
</dbReference>
<feature type="signal peptide" evidence="10">
    <location>
        <begin position="1"/>
        <end position="18"/>
    </location>
</feature>
<comment type="similarity">
    <text evidence="2">Belongs to the TonB family.</text>
</comment>
<keyword evidence="10" id="KW-0732">Signal</keyword>
<sequence>MRNTLLLAAALLPLAATAQKTTKVVVKQSNPWSQETYYVLQDNKNVKHGPYLQQSNSLRAQPIQQGFYKQGQRDSTWIEYGWNGQRQGTGAYRNDQKTGTWSYYAAGDTLEQRYNHSTRTLEFTRIRPADQQKQYTVVEGAGSRQVSLDRPPLYIGGQQAMNQAVGTSVRYPALALRNRAGGDVVIEFLVDEQGRASGHRVKSGVGYGCDEEALRAVQQLPAGWLPGVLAGQPIAALMEVPVKFRIR</sequence>
<keyword evidence="3" id="KW-0813">Transport</keyword>
<dbReference type="Gene3D" id="3.90.930.1">
    <property type="match status" value="1"/>
</dbReference>
<keyword evidence="9" id="KW-0472">Membrane</keyword>
<name>A0ABY7LW08_9BACT</name>
<evidence type="ECO:0000256" key="1">
    <source>
        <dbReference type="ARBA" id="ARBA00004383"/>
    </source>
</evidence>
<dbReference type="RefSeq" id="WP_269561148.1">
    <property type="nucleotide sequence ID" value="NZ_CP114767.1"/>
</dbReference>
<feature type="chain" id="PRO_5045544018" evidence="10">
    <location>
        <begin position="19"/>
        <end position="247"/>
    </location>
</feature>
<comment type="subcellular location">
    <subcellularLocation>
        <location evidence="1">Cell inner membrane</location>
        <topology evidence="1">Single-pass membrane protein</topology>
        <orientation evidence="1">Periplasmic side</orientation>
    </subcellularLocation>
</comment>
<evidence type="ECO:0000256" key="4">
    <source>
        <dbReference type="ARBA" id="ARBA00022475"/>
    </source>
</evidence>
<keyword evidence="5" id="KW-0997">Cell inner membrane</keyword>
<dbReference type="NCBIfam" id="TIGR01352">
    <property type="entry name" value="tonB_Cterm"/>
    <property type="match status" value="1"/>
</dbReference>
<feature type="domain" description="TonB C-terminal" evidence="11">
    <location>
        <begin position="156"/>
        <end position="247"/>
    </location>
</feature>
<dbReference type="PANTHER" id="PTHR33446">
    <property type="entry name" value="PROTEIN TONB-RELATED"/>
    <property type="match status" value="1"/>
</dbReference>